<evidence type="ECO:0000259" key="1">
    <source>
        <dbReference type="Pfam" id="PF01471"/>
    </source>
</evidence>
<protein>
    <submittedName>
        <fullName evidence="2">HlyD family efflux transporter periplasmic adaptor subunit</fullName>
    </submittedName>
</protein>
<feature type="domain" description="Peptidoglycan binding-like" evidence="1">
    <location>
        <begin position="114"/>
        <end position="158"/>
    </location>
</feature>
<dbReference type="Proteomes" id="UP000632138">
    <property type="component" value="Unassembled WGS sequence"/>
</dbReference>
<comment type="caution">
    <text evidence="2">The sequence shown here is derived from an EMBL/GenBank/DDBJ whole genome shotgun (WGS) entry which is preliminary data.</text>
</comment>
<evidence type="ECO:0000313" key="3">
    <source>
        <dbReference type="Proteomes" id="UP000632138"/>
    </source>
</evidence>
<sequence length="338" mass="34308">MAVPLAVVLLAGGGAWYALRPRSEPVAATPTATLSTTRIERTDLSDARMVPGTLGFGSARVVKGTGEGVLTRLPAAGQKVVRGTWLFKVNDQPVVVFYGGTPLFRAIDKAGLEGSDVREVRSNLNALGYRTWAARRDVADAGLLSAVKRWQKDLGMPAPGALRPGQVVVVTGPGRVDGVTAALGDPAAGPVLAMTTTTKVVSVPMSAAEAGTVRVGTKVTVSLPDGKTAAGSVTAISRTVGEQDNGEAPKVTVVVTPAVAKAVAAFDSAPVRVRFTTVARKNVLAVPVGALVALREGGYALQKPDGSLVAATTGVFARGLVEVSGAGLAAGTTVVTTP</sequence>
<proteinExistence type="predicted"/>
<accession>A0ABS2A416</accession>
<name>A0ABS2A416_9ACTN</name>
<dbReference type="Gene3D" id="1.10.101.10">
    <property type="entry name" value="PGBD-like superfamily/PGBD"/>
    <property type="match status" value="1"/>
</dbReference>
<keyword evidence="3" id="KW-1185">Reference proteome</keyword>
<dbReference type="RefSeq" id="WP_203374329.1">
    <property type="nucleotide sequence ID" value="NZ_JAENHP010000001.1"/>
</dbReference>
<gene>
    <name evidence="2" type="ORF">JIG36_02535</name>
</gene>
<dbReference type="EMBL" id="JAENHP010000001">
    <property type="protein sequence ID" value="MBM2614435.1"/>
    <property type="molecule type" value="Genomic_DNA"/>
</dbReference>
<dbReference type="InterPro" id="IPR036365">
    <property type="entry name" value="PGBD-like_sf"/>
</dbReference>
<dbReference type="InterPro" id="IPR002477">
    <property type="entry name" value="Peptidoglycan-bd-like"/>
</dbReference>
<organism evidence="2 3">
    <name type="scientific">Paractinoplanes ovalisporus</name>
    <dbReference type="NCBI Taxonomy" id="2810368"/>
    <lineage>
        <taxon>Bacteria</taxon>
        <taxon>Bacillati</taxon>
        <taxon>Actinomycetota</taxon>
        <taxon>Actinomycetes</taxon>
        <taxon>Micromonosporales</taxon>
        <taxon>Micromonosporaceae</taxon>
        <taxon>Paractinoplanes</taxon>
    </lineage>
</organism>
<reference evidence="2 3" key="1">
    <citation type="submission" date="2021-01" db="EMBL/GenBank/DDBJ databases">
        <title>Actinoplanes sp. nov. LDG1-06 isolated from lichen.</title>
        <authorList>
            <person name="Saeng-In P."/>
            <person name="Phongsopitanun W."/>
            <person name="Kanchanasin P."/>
            <person name="Yuki M."/>
            <person name="Kudo T."/>
            <person name="Ohkuma M."/>
            <person name="Tanasupawat S."/>
        </authorList>
    </citation>
    <scope>NUCLEOTIDE SEQUENCE [LARGE SCALE GENOMIC DNA]</scope>
    <source>
        <strain evidence="2 3">LDG1-06</strain>
    </source>
</reference>
<dbReference type="Pfam" id="PF01471">
    <property type="entry name" value="PG_binding_1"/>
    <property type="match status" value="1"/>
</dbReference>
<dbReference type="SUPFAM" id="SSF47090">
    <property type="entry name" value="PGBD-like"/>
    <property type="match status" value="1"/>
</dbReference>
<evidence type="ECO:0000313" key="2">
    <source>
        <dbReference type="EMBL" id="MBM2614435.1"/>
    </source>
</evidence>
<dbReference type="InterPro" id="IPR036366">
    <property type="entry name" value="PGBDSf"/>
</dbReference>